<feature type="active site" description="Proton acceptor" evidence="1">
    <location>
        <position position="198"/>
    </location>
</feature>
<reference evidence="5 6" key="1">
    <citation type="journal article" date="2016" name="Nat. Commun.">
        <title>Thousands of microbial genomes shed light on interconnected biogeochemical processes in an aquifer system.</title>
        <authorList>
            <person name="Anantharaman K."/>
            <person name="Brown C.T."/>
            <person name="Hug L.A."/>
            <person name="Sharon I."/>
            <person name="Castelle C.J."/>
            <person name="Probst A.J."/>
            <person name="Thomas B.C."/>
            <person name="Singh A."/>
            <person name="Wilkins M.J."/>
            <person name="Karaoz U."/>
            <person name="Brodie E.L."/>
            <person name="Williams K.H."/>
            <person name="Hubbard S.S."/>
            <person name="Banfield J.F."/>
        </authorList>
    </citation>
    <scope>NUCLEOTIDE SEQUENCE [LARGE SCALE GENOMIC DNA]</scope>
    <source>
        <strain evidence="6">RIFCSPLOWO2_12_FULL_64_10</strain>
    </source>
</reference>
<dbReference type="AlphaFoldDB" id="A0A1F6CAM1"/>
<evidence type="ECO:0000256" key="1">
    <source>
        <dbReference type="PIRSR" id="PIRSR000390-1"/>
    </source>
</evidence>
<dbReference type="GO" id="GO:0030170">
    <property type="term" value="F:pyridoxal phosphate binding"/>
    <property type="evidence" value="ECO:0007669"/>
    <property type="project" value="TreeGrafter"/>
</dbReference>
<dbReference type="CDD" id="cd00616">
    <property type="entry name" value="AHBA_syn"/>
    <property type="match status" value="1"/>
</dbReference>
<dbReference type="InterPro" id="IPR015424">
    <property type="entry name" value="PyrdxlP-dep_Trfase"/>
</dbReference>
<organism evidence="5 6">
    <name type="scientific">Handelsmanbacteria sp. (strain RIFCSPLOWO2_12_FULL_64_10)</name>
    <dbReference type="NCBI Taxonomy" id="1817868"/>
    <lineage>
        <taxon>Bacteria</taxon>
        <taxon>Candidatus Handelsmaniibacteriota</taxon>
    </lineage>
</organism>
<protein>
    <submittedName>
        <fullName evidence="5">Aminotransferase DegT</fullName>
    </submittedName>
</protein>
<dbReference type="Gene3D" id="3.90.1150.10">
    <property type="entry name" value="Aspartate Aminotransferase, domain 1"/>
    <property type="match status" value="1"/>
</dbReference>
<dbReference type="PANTHER" id="PTHR30244:SF34">
    <property type="entry name" value="DTDP-4-AMINO-4,6-DIDEOXYGALACTOSE TRANSAMINASE"/>
    <property type="match status" value="1"/>
</dbReference>
<keyword evidence="2 3" id="KW-0663">Pyridoxal phosphate</keyword>
<dbReference type="InterPro" id="IPR015422">
    <property type="entry name" value="PyrdxlP-dep_Trfase_small"/>
</dbReference>
<dbReference type="EMBL" id="MFKF01000343">
    <property type="protein sequence ID" value="OGG46090.1"/>
    <property type="molecule type" value="Genomic_DNA"/>
</dbReference>
<gene>
    <name evidence="5" type="ORF">A3F84_09905</name>
</gene>
<dbReference type="PANTHER" id="PTHR30244">
    <property type="entry name" value="TRANSAMINASE"/>
    <property type="match status" value="1"/>
</dbReference>
<evidence type="ECO:0000256" key="4">
    <source>
        <dbReference type="SAM" id="MobiDB-lite"/>
    </source>
</evidence>
<feature type="region of interest" description="Disordered" evidence="4">
    <location>
        <begin position="1"/>
        <end position="23"/>
    </location>
</feature>
<accession>A0A1F6CAM1</accession>
<dbReference type="Proteomes" id="UP000178606">
    <property type="component" value="Unassembled WGS sequence"/>
</dbReference>
<proteinExistence type="inferred from homology"/>
<evidence type="ECO:0000256" key="2">
    <source>
        <dbReference type="PIRSR" id="PIRSR000390-2"/>
    </source>
</evidence>
<dbReference type="PIRSF" id="PIRSF000390">
    <property type="entry name" value="PLP_StrS"/>
    <property type="match status" value="1"/>
</dbReference>
<feature type="modified residue" description="N6-(pyridoxal phosphate)lysine" evidence="2">
    <location>
        <position position="198"/>
    </location>
</feature>
<dbReference type="SUPFAM" id="SSF53383">
    <property type="entry name" value="PLP-dependent transferases"/>
    <property type="match status" value="1"/>
</dbReference>
<dbReference type="GO" id="GO:0008483">
    <property type="term" value="F:transaminase activity"/>
    <property type="evidence" value="ECO:0007669"/>
    <property type="project" value="UniProtKB-KW"/>
</dbReference>
<evidence type="ECO:0000256" key="3">
    <source>
        <dbReference type="RuleBase" id="RU004508"/>
    </source>
</evidence>
<evidence type="ECO:0000313" key="6">
    <source>
        <dbReference type="Proteomes" id="UP000178606"/>
    </source>
</evidence>
<dbReference type="InterPro" id="IPR015421">
    <property type="entry name" value="PyrdxlP-dep_Trfase_major"/>
</dbReference>
<evidence type="ECO:0000313" key="5">
    <source>
        <dbReference type="EMBL" id="OGG46090.1"/>
    </source>
</evidence>
<sequence>MNDPLLVEEKSLTLPSDQDASGRTLGEEEISLLAEAIQSGTLTSTKGTFVKALEKGFAETLGVRHAYACSSGTSAVHTAVAAVDPEPGDEVITTPITDMGAITPVLYQGAIPVFADVDPETYNVTAETVEARLSGRTRAIIVTHLFGNPCEMEDILALAQSRNIPVIEDCAQAFGARYDGRPVGTMGAVGCFSLQQGKHITTGEGGLVATDDDALARRMFLFINKAWGYGDAAPDHYFLALNYRMSELQGAVAVGQPPKLQACVWDRIYAAESLTERLRGAPGIETPRALPKGLHTYWKYCLRVDSGVLPGGAVGLGRLLKERGIACAPRYIQKPAFMCEVFQKQRTFGNSHYPFTLARPEALNYDRSRFPGTFEALAGVLVLPWNERYTEGHVDYIAESIHRAVDCLSREAA</sequence>
<comment type="similarity">
    <text evidence="3">Belongs to the DegT/DnrJ/EryC1 family.</text>
</comment>
<comment type="caution">
    <text evidence="5">The sequence shown here is derived from an EMBL/GenBank/DDBJ whole genome shotgun (WGS) entry which is preliminary data.</text>
</comment>
<keyword evidence="5" id="KW-0032">Aminotransferase</keyword>
<dbReference type="Pfam" id="PF01041">
    <property type="entry name" value="DegT_DnrJ_EryC1"/>
    <property type="match status" value="1"/>
</dbReference>
<dbReference type="GO" id="GO:0000271">
    <property type="term" value="P:polysaccharide biosynthetic process"/>
    <property type="evidence" value="ECO:0007669"/>
    <property type="project" value="TreeGrafter"/>
</dbReference>
<keyword evidence="5" id="KW-0808">Transferase</keyword>
<dbReference type="InterPro" id="IPR000653">
    <property type="entry name" value="DegT/StrS_aminotransferase"/>
</dbReference>
<dbReference type="Gene3D" id="3.40.640.10">
    <property type="entry name" value="Type I PLP-dependent aspartate aminotransferase-like (Major domain)"/>
    <property type="match status" value="1"/>
</dbReference>
<name>A0A1F6CAM1_HANXR</name>